<name>A0AAD5U877_9FUNG</name>
<dbReference type="Proteomes" id="UP001211065">
    <property type="component" value="Unassembled WGS sequence"/>
</dbReference>
<keyword evidence="9" id="KW-1185">Reference proteome</keyword>
<evidence type="ECO:0000256" key="4">
    <source>
        <dbReference type="ARBA" id="ARBA00022989"/>
    </source>
</evidence>
<comment type="subcellular location">
    <subcellularLocation>
        <location evidence="1">Membrane</location>
        <topology evidence="1">Single-pass membrane protein</topology>
    </subcellularLocation>
</comment>
<dbReference type="Pfam" id="PF09430">
    <property type="entry name" value="EMC7_beta-sandw"/>
    <property type="match status" value="1"/>
</dbReference>
<comment type="caution">
    <text evidence="8">The sequence shown here is derived from an EMBL/GenBank/DDBJ whole genome shotgun (WGS) entry which is preliminary data.</text>
</comment>
<accession>A0AAD5U877</accession>
<evidence type="ECO:0000256" key="3">
    <source>
        <dbReference type="ARBA" id="ARBA00022729"/>
    </source>
</evidence>
<gene>
    <name evidence="8" type="ORF">HK099_005962</name>
</gene>
<sequence>MKNKVTIEGSLAKDDDLYLDASTRILLNYGERTAYLKSDGSFKFENVSLGIHTLTASSTLHYYDVIRIDVEENANSEPSVKASLSIPGATFDRRGPDLVYPLELKARHKYDYFLPRPTFNFFDLLKNPMLLMSLFSLFMMFILPKLTANMDPEDLKELQGKQINTTPSLPDVGGGLANWLSGADSSSSPSSPKKLEKKKK</sequence>
<dbReference type="PANTHER" id="PTHR13605">
    <property type="entry name" value="ER MEMBRANE PROTEIN COMPLEX SUBUNIT 7"/>
    <property type="match status" value="1"/>
</dbReference>
<dbReference type="InterPro" id="IPR019008">
    <property type="entry name" value="Beta_sandwich_EMC7"/>
</dbReference>
<keyword evidence="5" id="KW-0472">Membrane</keyword>
<dbReference type="AlphaFoldDB" id="A0AAD5U877"/>
<proteinExistence type="predicted"/>
<evidence type="ECO:0000256" key="5">
    <source>
        <dbReference type="ARBA" id="ARBA00023136"/>
    </source>
</evidence>
<dbReference type="EMBL" id="JADGJW010000049">
    <property type="protein sequence ID" value="KAJ3225906.1"/>
    <property type="molecule type" value="Genomic_DNA"/>
</dbReference>
<evidence type="ECO:0000259" key="7">
    <source>
        <dbReference type="Pfam" id="PF09430"/>
    </source>
</evidence>
<reference evidence="8" key="1">
    <citation type="submission" date="2020-05" db="EMBL/GenBank/DDBJ databases">
        <title>Phylogenomic resolution of chytrid fungi.</title>
        <authorList>
            <person name="Stajich J.E."/>
            <person name="Amses K."/>
            <person name="Simmons R."/>
            <person name="Seto K."/>
            <person name="Myers J."/>
            <person name="Bonds A."/>
            <person name="Quandt C.A."/>
            <person name="Barry K."/>
            <person name="Liu P."/>
            <person name="Grigoriev I."/>
            <person name="Longcore J.E."/>
            <person name="James T.Y."/>
        </authorList>
    </citation>
    <scope>NUCLEOTIDE SEQUENCE</scope>
    <source>
        <strain evidence="8">JEL0476</strain>
    </source>
</reference>
<evidence type="ECO:0000256" key="6">
    <source>
        <dbReference type="SAM" id="MobiDB-lite"/>
    </source>
</evidence>
<evidence type="ECO:0000313" key="9">
    <source>
        <dbReference type="Proteomes" id="UP001211065"/>
    </source>
</evidence>
<dbReference type="GO" id="GO:0072546">
    <property type="term" value="C:EMC complex"/>
    <property type="evidence" value="ECO:0007669"/>
    <property type="project" value="TreeGrafter"/>
</dbReference>
<evidence type="ECO:0000256" key="1">
    <source>
        <dbReference type="ARBA" id="ARBA00004167"/>
    </source>
</evidence>
<evidence type="ECO:0000313" key="8">
    <source>
        <dbReference type="EMBL" id="KAJ3225906.1"/>
    </source>
</evidence>
<feature type="region of interest" description="Disordered" evidence="6">
    <location>
        <begin position="181"/>
        <end position="200"/>
    </location>
</feature>
<dbReference type="InterPro" id="IPR039163">
    <property type="entry name" value="EMC7"/>
</dbReference>
<keyword evidence="4" id="KW-1133">Transmembrane helix</keyword>
<organism evidence="8 9">
    <name type="scientific">Clydaea vesicula</name>
    <dbReference type="NCBI Taxonomy" id="447962"/>
    <lineage>
        <taxon>Eukaryota</taxon>
        <taxon>Fungi</taxon>
        <taxon>Fungi incertae sedis</taxon>
        <taxon>Chytridiomycota</taxon>
        <taxon>Chytridiomycota incertae sedis</taxon>
        <taxon>Chytridiomycetes</taxon>
        <taxon>Lobulomycetales</taxon>
        <taxon>Lobulomycetaceae</taxon>
        <taxon>Clydaea</taxon>
    </lineage>
</organism>
<protein>
    <recommendedName>
        <fullName evidence="7">ER membrane protein complex subunit 7 beta-sandwich domain-containing protein</fullName>
    </recommendedName>
</protein>
<dbReference type="PANTHER" id="PTHR13605:SF4">
    <property type="entry name" value="ER MEMBRANE PROTEIN COMPLEX SUBUNIT 7"/>
    <property type="match status" value="1"/>
</dbReference>
<feature type="domain" description="ER membrane protein complex subunit 7 beta-sandwich" evidence="7">
    <location>
        <begin position="19"/>
        <end position="132"/>
    </location>
</feature>
<evidence type="ECO:0000256" key="2">
    <source>
        <dbReference type="ARBA" id="ARBA00022692"/>
    </source>
</evidence>
<keyword evidence="2" id="KW-0812">Transmembrane</keyword>
<keyword evidence="3" id="KW-0732">Signal</keyword>